<organism evidence="12 13">
    <name type="scientific">Planoprotostelium fungivorum</name>
    <dbReference type="NCBI Taxonomy" id="1890364"/>
    <lineage>
        <taxon>Eukaryota</taxon>
        <taxon>Amoebozoa</taxon>
        <taxon>Evosea</taxon>
        <taxon>Variosea</taxon>
        <taxon>Cavosteliida</taxon>
        <taxon>Cavosteliaceae</taxon>
        <taxon>Planoprotostelium</taxon>
    </lineage>
</organism>
<evidence type="ECO:0000256" key="6">
    <source>
        <dbReference type="ARBA" id="ARBA00022892"/>
    </source>
</evidence>
<dbReference type="Proteomes" id="UP000241769">
    <property type="component" value="Unassembled WGS sequence"/>
</dbReference>
<dbReference type="Pfam" id="PF09753">
    <property type="entry name" value="Use1"/>
    <property type="match status" value="1"/>
</dbReference>
<proteinExistence type="inferred from homology"/>
<evidence type="ECO:0000313" key="12">
    <source>
        <dbReference type="EMBL" id="PRP79429.1"/>
    </source>
</evidence>
<comment type="similarity">
    <text evidence="2">Belongs to the USE1 family.</text>
</comment>
<keyword evidence="5" id="KW-0256">Endoplasmic reticulum</keyword>
<keyword evidence="7" id="KW-0653">Protein transport</keyword>
<keyword evidence="4 10" id="KW-0812">Transmembrane</keyword>
<protein>
    <recommendedName>
        <fullName evidence="14">Vesicle transport protein USE1</fullName>
    </recommendedName>
</protein>
<dbReference type="GO" id="GO:0006890">
    <property type="term" value="P:retrograde vesicle-mediated transport, Golgi to endoplasmic reticulum"/>
    <property type="evidence" value="ECO:0007669"/>
    <property type="project" value="TreeGrafter"/>
</dbReference>
<gene>
    <name evidence="12" type="ORF">PROFUN_08190</name>
    <name evidence="11" type="ORF">PROFUN_13502</name>
</gene>
<evidence type="ECO:0008006" key="14">
    <source>
        <dbReference type="Google" id="ProtNLM"/>
    </source>
</evidence>
<dbReference type="AlphaFoldDB" id="A0A2P6N650"/>
<dbReference type="EMBL" id="MDYQ01000184">
    <property type="protein sequence ID" value="PRP79429.1"/>
    <property type="molecule type" value="Genomic_DNA"/>
</dbReference>
<keyword evidence="9 10" id="KW-0472">Membrane</keyword>
<dbReference type="InterPro" id="IPR019150">
    <property type="entry name" value="Vesicle_transport_protein_Use1"/>
</dbReference>
<keyword evidence="8 10" id="KW-1133">Transmembrane helix</keyword>
<dbReference type="PANTHER" id="PTHR13050:SF7">
    <property type="entry name" value="VESICLE TRANSPORT PROTEIN USE1"/>
    <property type="match status" value="1"/>
</dbReference>
<evidence type="ECO:0000313" key="13">
    <source>
        <dbReference type="Proteomes" id="UP000241769"/>
    </source>
</evidence>
<dbReference type="InParanoid" id="A0A2P6N650"/>
<evidence type="ECO:0000256" key="4">
    <source>
        <dbReference type="ARBA" id="ARBA00022692"/>
    </source>
</evidence>
<feature type="transmembrane region" description="Helical" evidence="10">
    <location>
        <begin position="214"/>
        <end position="238"/>
    </location>
</feature>
<keyword evidence="3" id="KW-0813">Transport</keyword>
<keyword evidence="13" id="KW-1185">Reference proteome</keyword>
<dbReference type="GO" id="GO:0015031">
    <property type="term" value="P:protein transport"/>
    <property type="evidence" value="ECO:0007669"/>
    <property type="project" value="UniProtKB-KW"/>
</dbReference>
<dbReference type="GO" id="GO:0005789">
    <property type="term" value="C:endoplasmic reticulum membrane"/>
    <property type="evidence" value="ECO:0007669"/>
    <property type="project" value="UniProtKB-SubCell"/>
</dbReference>
<evidence type="ECO:0000256" key="9">
    <source>
        <dbReference type="ARBA" id="ARBA00023136"/>
    </source>
</evidence>
<dbReference type="STRING" id="1890364.A0A2P6N650"/>
<reference evidence="12 13" key="1">
    <citation type="journal article" date="2018" name="Genome Biol. Evol.">
        <title>Multiple Roots of Fruiting Body Formation in Amoebozoa.</title>
        <authorList>
            <person name="Hillmann F."/>
            <person name="Forbes G."/>
            <person name="Novohradska S."/>
            <person name="Ferling I."/>
            <person name="Riege K."/>
            <person name="Groth M."/>
            <person name="Westermann M."/>
            <person name="Marz M."/>
            <person name="Spaller T."/>
            <person name="Winckler T."/>
            <person name="Schaap P."/>
            <person name="Glockner G."/>
        </authorList>
    </citation>
    <scope>NUCLEOTIDE SEQUENCE [LARGE SCALE GENOMIC DNA]</scope>
    <source>
        <strain evidence="12 13">Jena</strain>
    </source>
</reference>
<sequence>MVVSDNRKEEVNFRRLLERTERLRDAESSRFSDDFVKKLHDNGAQMSAHSDYQKRLTALDQWRDRGQNPTHSELTKELFSMQQDNELNETKREEDEQNTSVVCNVTMDFMMLKYVVAGGSQLRQRTEGQRSNEDNISGHDIYQEVMEKNRRKQEVITDEMAEISGVMKESARWISEAMTKDNKNLDGLSKHVDHNLEKIKVENNRLRLHSKMRFSWTLTYWMMMMIVGVIFMATYMFMKIVPKPR</sequence>
<dbReference type="PANTHER" id="PTHR13050">
    <property type="entry name" value="USE1-LIKE PROTEIN"/>
    <property type="match status" value="1"/>
</dbReference>
<evidence type="ECO:0000256" key="1">
    <source>
        <dbReference type="ARBA" id="ARBA00004163"/>
    </source>
</evidence>
<name>A0A2P6N650_9EUKA</name>
<evidence type="ECO:0000256" key="8">
    <source>
        <dbReference type="ARBA" id="ARBA00022989"/>
    </source>
</evidence>
<comment type="subcellular location">
    <subcellularLocation>
        <location evidence="1">Endoplasmic reticulum membrane</location>
        <topology evidence="1">Single-pass type IV membrane protein</topology>
    </subcellularLocation>
</comment>
<comment type="caution">
    <text evidence="12">The sequence shown here is derived from an EMBL/GenBank/DDBJ whole genome shotgun (WGS) entry which is preliminary data.</text>
</comment>
<dbReference type="OrthoDB" id="4506189at2759"/>
<evidence type="ECO:0000256" key="10">
    <source>
        <dbReference type="SAM" id="Phobius"/>
    </source>
</evidence>
<evidence type="ECO:0000256" key="2">
    <source>
        <dbReference type="ARBA" id="ARBA00007891"/>
    </source>
</evidence>
<dbReference type="GO" id="GO:0031201">
    <property type="term" value="C:SNARE complex"/>
    <property type="evidence" value="ECO:0007669"/>
    <property type="project" value="TreeGrafter"/>
</dbReference>
<dbReference type="EMBL" id="MDYQ01000213">
    <property type="protein sequence ID" value="PRP78628.1"/>
    <property type="molecule type" value="Genomic_DNA"/>
</dbReference>
<accession>A0A2P6N650</accession>
<keyword evidence="6" id="KW-0931">ER-Golgi transport</keyword>
<evidence type="ECO:0000256" key="5">
    <source>
        <dbReference type="ARBA" id="ARBA00022824"/>
    </source>
</evidence>
<dbReference type="GO" id="GO:0005484">
    <property type="term" value="F:SNAP receptor activity"/>
    <property type="evidence" value="ECO:0007669"/>
    <property type="project" value="TreeGrafter"/>
</dbReference>
<dbReference type="SUPFAM" id="SSF58038">
    <property type="entry name" value="SNARE fusion complex"/>
    <property type="match status" value="1"/>
</dbReference>
<evidence type="ECO:0000256" key="3">
    <source>
        <dbReference type="ARBA" id="ARBA00022448"/>
    </source>
</evidence>
<evidence type="ECO:0000256" key="7">
    <source>
        <dbReference type="ARBA" id="ARBA00022927"/>
    </source>
</evidence>
<evidence type="ECO:0000313" key="11">
    <source>
        <dbReference type="EMBL" id="PRP78628.1"/>
    </source>
</evidence>